<dbReference type="EMBL" id="JBHMBH010000006">
    <property type="protein sequence ID" value="MFB9712736.1"/>
    <property type="molecule type" value="Genomic_DNA"/>
</dbReference>
<gene>
    <name evidence="2" type="ORF">ACFFPI_01010</name>
</gene>
<dbReference type="Gene3D" id="1.20.1290.10">
    <property type="entry name" value="AhpD-like"/>
    <property type="match status" value="1"/>
</dbReference>
<dbReference type="Pfam" id="PF02627">
    <property type="entry name" value="CMD"/>
    <property type="match status" value="1"/>
</dbReference>
<comment type="caution">
    <text evidence="2">The sequence shown here is derived from an EMBL/GenBank/DDBJ whole genome shotgun (WGS) entry which is preliminary data.</text>
</comment>
<organism evidence="2 3">
    <name type="scientific">Arthrobacter methylotrophus</name>
    <dbReference type="NCBI Taxonomy" id="121291"/>
    <lineage>
        <taxon>Bacteria</taxon>
        <taxon>Bacillati</taxon>
        <taxon>Actinomycetota</taxon>
        <taxon>Actinomycetes</taxon>
        <taxon>Micrococcales</taxon>
        <taxon>Micrococcaceae</taxon>
        <taxon>Arthrobacter</taxon>
    </lineage>
</organism>
<sequence length="257" mass="27694">MTSISTTAASDANVRECVAQALEGLIGSLDAQWQAAVDIDHDFVRAYIALAQVPERKSRLDPVSRALISLAVSASVTTLDPAGIRTAAVQAQRAGATRAQALEAIHLVSVLGVHSLVTGFPEVAAVLKGHGEQLVSEQPLSAAQLELKDHFETRRGYWSSMNEMLLRVDQDMFAAYTEYSSHPWVHGELSPKLRELIYIAIDLSPTHLFTAGVGPHIENAIRYGATTEEIVETLEVTALVGISSLRTSAPIIQEVFG</sequence>
<protein>
    <submittedName>
        <fullName evidence="2">Carboxymuconolactone decarboxylase family protein</fullName>
    </submittedName>
</protein>
<dbReference type="SUPFAM" id="SSF69118">
    <property type="entry name" value="AhpD-like"/>
    <property type="match status" value="1"/>
</dbReference>
<dbReference type="PANTHER" id="PTHR33930:SF2">
    <property type="entry name" value="BLR3452 PROTEIN"/>
    <property type="match status" value="1"/>
</dbReference>
<name>A0ABV5UK13_9MICC</name>
<dbReference type="InterPro" id="IPR003779">
    <property type="entry name" value="CMD-like"/>
</dbReference>
<accession>A0ABV5UK13</accession>
<keyword evidence="3" id="KW-1185">Reference proteome</keyword>
<dbReference type="InterPro" id="IPR029032">
    <property type="entry name" value="AhpD-like"/>
</dbReference>
<dbReference type="PANTHER" id="PTHR33930">
    <property type="entry name" value="ALKYL HYDROPEROXIDE REDUCTASE AHPD"/>
    <property type="match status" value="1"/>
</dbReference>
<feature type="domain" description="Carboxymuconolactone decarboxylase-like" evidence="1">
    <location>
        <begin position="171"/>
        <end position="240"/>
    </location>
</feature>
<dbReference type="Proteomes" id="UP001589536">
    <property type="component" value="Unassembled WGS sequence"/>
</dbReference>
<evidence type="ECO:0000313" key="2">
    <source>
        <dbReference type="EMBL" id="MFB9712736.1"/>
    </source>
</evidence>
<dbReference type="RefSeq" id="WP_345049674.1">
    <property type="nucleotide sequence ID" value="NZ_BAABED010000001.1"/>
</dbReference>
<reference evidence="2 3" key="1">
    <citation type="submission" date="2024-09" db="EMBL/GenBank/DDBJ databases">
        <authorList>
            <person name="Sun Q."/>
            <person name="Mori K."/>
        </authorList>
    </citation>
    <scope>NUCLEOTIDE SEQUENCE [LARGE SCALE GENOMIC DNA]</scope>
    <source>
        <strain evidence="2 3">JCM 13519</strain>
    </source>
</reference>
<proteinExistence type="predicted"/>
<evidence type="ECO:0000259" key="1">
    <source>
        <dbReference type="Pfam" id="PF02627"/>
    </source>
</evidence>
<evidence type="ECO:0000313" key="3">
    <source>
        <dbReference type="Proteomes" id="UP001589536"/>
    </source>
</evidence>